<keyword evidence="3" id="KW-1185">Reference proteome</keyword>
<feature type="compositionally biased region" description="Polar residues" evidence="1">
    <location>
        <begin position="110"/>
        <end position="131"/>
    </location>
</feature>
<organism evidence="2 3">
    <name type="scientific">Trametes cubensis</name>
    <dbReference type="NCBI Taxonomy" id="1111947"/>
    <lineage>
        <taxon>Eukaryota</taxon>
        <taxon>Fungi</taxon>
        <taxon>Dikarya</taxon>
        <taxon>Basidiomycota</taxon>
        <taxon>Agaricomycotina</taxon>
        <taxon>Agaricomycetes</taxon>
        <taxon>Polyporales</taxon>
        <taxon>Polyporaceae</taxon>
        <taxon>Trametes</taxon>
    </lineage>
</organism>
<evidence type="ECO:0000256" key="1">
    <source>
        <dbReference type="SAM" id="MobiDB-lite"/>
    </source>
</evidence>
<accession>A0AAD7X9A2</accession>
<sequence length="235" mass="26018">MGLNGDREALANLTATTREVALDYLELGTRSYREQRPETIEAITNEVLRQHSEVKKYQDGWPVSVNRSSIVRSRPGPGRHSVGYMSTGYTPSPPEVKSEDVGSRSRVDAGSSSVDQTTVQRRIAETPNNDAASGPNPHPDSESNFVPDPDSDPDADRANVVLQFLSGLRFPPRDAEQIMALFKKMGIETEDYLDLFAAMATRDAWLRELCNGGELTPIQERVLREGLDKKSKENA</sequence>
<reference evidence="2" key="1">
    <citation type="submission" date="2022-11" db="EMBL/GenBank/DDBJ databases">
        <title>Genome Sequence of Cubamyces cubensis.</title>
        <authorList>
            <person name="Buettner E."/>
        </authorList>
    </citation>
    <scope>NUCLEOTIDE SEQUENCE</scope>
    <source>
        <strain evidence="2">MPL-01</strain>
    </source>
</reference>
<dbReference type="EMBL" id="JAPEVG010000371">
    <property type="protein sequence ID" value="KAJ8463799.1"/>
    <property type="molecule type" value="Genomic_DNA"/>
</dbReference>
<evidence type="ECO:0000313" key="2">
    <source>
        <dbReference type="EMBL" id="KAJ8463799.1"/>
    </source>
</evidence>
<dbReference type="AlphaFoldDB" id="A0AAD7X9A2"/>
<feature type="compositionally biased region" description="Basic and acidic residues" evidence="1">
    <location>
        <begin position="96"/>
        <end position="107"/>
    </location>
</feature>
<protein>
    <submittedName>
        <fullName evidence="2">Uncharacterized protein</fullName>
    </submittedName>
</protein>
<proteinExistence type="predicted"/>
<comment type="caution">
    <text evidence="2">The sequence shown here is derived from an EMBL/GenBank/DDBJ whole genome shotgun (WGS) entry which is preliminary data.</text>
</comment>
<evidence type="ECO:0000313" key="3">
    <source>
        <dbReference type="Proteomes" id="UP001215151"/>
    </source>
</evidence>
<gene>
    <name evidence="2" type="ORF">ONZ51_g10019</name>
</gene>
<name>A0AAD7X9A2_9APHY</name>
<feature type="region of interest" description="Disordered" evidence="1">
    <location>
        <begin position="68"/>
        <end position="156"/>
    </location>
</feature>
<dbReference type="Proteomes" id="UP001215151">
    <property type="component" value="Unassembled WGS sequence"/>
</dbReference>